<reference evidence="2 3" key="1">
    <citation type="submission" date="2020-08" db="EMBL/GenBank/DDBJ databases">
        <title>Genomic Encyclopedia of Type Strains, Phase IV (KMG-IV): sequencing the most valuable type-strain genomes for metagenomic binning, comparative biology and taxonomic classification.</title>
        <authorList>
            <person name="Goeker M."/>
        </authorList>
    </citation>
    <scope>NUCLEOTIDE SEQUENCE [LARGE SCALE GENOMIC DNA]</scope>
    <source>
        <strain evidence="2 3">DSM 27203</strain>
    </source>
</reference>
<dbReference type="RefSeq" id="WP_184001904.1">
    <property type="nucleotide sequence ID" value="NZ_BAABIF010000004.1"/>
</dbReference>
<dbReference type="AlphaFoldDB" id="A0A840YXE4"/>
<evidence type="ECO:0000313" key="3">
    <source>
        <dbReference type="Proteomes" id="UP000554342"/>
    </source>
</evidence>
<sequence>MMWTDIKSIYRSAWTFMIACPLLFLIPVFVEMAQHVAEIHIGMYHSLASARAVADSPLRMTFAVAKIIALMLPGYWFVRYLAAGNDPHAARRIEPVGLALWSILFTLNLTLSLYSLFGPPLGEALGLTGSVGTYFGTAVSGGWSILSVYLSAWIIAWTLGNATIGPLRSVAIMNGYFWRTVVYMVTGVLPLMVVHYALGYGAMGCPNWLIWPMLIVDAFLVGILALTMTAPIWLGARRAAEARGVELAPHIDSLSMQRV</sequence>
<keyword evidence="1" id="KW-0812">Transmembrane</keyword>
<feature type="transmembrane region" description="Helical" evidence="1">
    <location>
        <begin position="210"/>
        <end position="234"/>
    </location>
</feature>
<comment type="caution">
    <text evidence="2">The sequence shown here is derived from an EMBL/GenBank/DDBJ whole genome shotgun (WGS) entry which is preliminary data.</text>
</comment>
<accession>A0A840YXE4</accession>
<feature type="transmembrane region" description="Helical" evidence="1">
    <location>
        <begin position="143"/>
        <end position="164"/>
    </location>
</feature>
<feature type="transmembrane region" description="Helical" evidence="1">
    <location>
        <begin position="57"/>
        <end position="78"/>
    </location>
</feature>
<gene>
    <name evidence="2" type="ORF">FHR23_001142</name>
</gene>
<organism evidence="2 3">
    <name type="scientific">Stakelama sediminis</name>
    <dbReference type="NCBI Taxonomy" id="463200"/>
    <lineage>
        <taxon>Bacteria</taxon>
        <taxon>Pseudomonadati</taxon>
        <taxon>Pseudomonadota</taxon>
        <taxon>Alphaproteobacteria</taxon>
        <taxon>Sphingomonadales</taxon>
        <taxon>Sphingomonadaceae</taxon>
        <taxon>Stakelama</taxon>
    </lineage>
</organism>
<feature type="transmembrane region" description="Helical" evidence="1">
    <location>
        <begin position="98"/>
        <end position="117"/>
    </location>
</feature>
<dbReference type="EMBL" id="JACIJI010000001">
    <property type="protein sequence ID" value="MBB5718235.1"/>
    <property type="molecule type" value="Genomic_DNA"/>
</dbReference>
<feature type="transmembrane region" description="Helical" evidence="1">
    <location>
        <begin position="176"/>
        <end position="198"/>
    </location>
</feature>
<evidence type="ECO:0000256" key="1">
    <source>
        <dbReference type="SAM" id="Phobius"/>
    </source>
</evidence>
<keyword evidence="1" id="KW-1133">Transmembrane helix</keyword>
<protein>
    <submittedName>
        <fullName evidence="2">Uncharacterized protein</fullName>
    </submittedName>
</protein>
<keyword evidence="1" id="KW-0472">Membrane</keyword>
<name>A0A840YXE4_9SPHN</name>
<dbReference type="Proteomes" id="UP000554342">
    <property type="component" value="Unassembled WGS sequence"/>
</dbReference>
<evidence type="ECO:0000313" key="2">
    <source>
        <dbReference type="EMBL" id="MBB5718235.1"/>
    </source>
</evidence>
<keyword evidence="3" id="KW-1185">Reference proteome</keyword>
<proteinExistence type="predicted"/>